<gene>
    <name evidence="2" type="ORF">ACFP2T_08840</name>
</gene>
<feature type="region of interest" description="Disordered" evidence="1">
    <location>
        <begin position="1"/>
        <end position="22"/>
    </location>
</feature>
<evidence type="ECO:0000256" key="1">
    <source>
        <dbReference type="SAM" id="MobiDB-lite"/>
    </source>
</evidence>
<dbReference type="Proteomes" id="UP001596203">
    <property type="component" value="Unassembled WGS sequence"/>
</dbReference>
<dbReference type="RefSeq" id="WP_377419545.1">
    <property type="nucleotide sequence ID" value="NZ_JBHSPR010000007.1"/>
</dbReference>
<organism evidence="2 3">
    <name type="scientific">Plantactinospora solaniradicis</name>
    <dbReference type="NCBI Taxonomy" id="1723736"/>
    <lineage>
        <taxon>Bacteria</taxon>
        <taxon>Bacillati</taxon>
        <taxon>Actinomycetota</taxon>
        <taxon>Actinomycetes</taxon>
        <taxon>Micromonosporales</taxon>
        <taxon>Micromonosporaceae</taxon>
        <taxon>Plantactinospora</taxon>
    </lineage>
</organism>
<accession>A0ABW1K5N0</accession>
<proteinExistence type="predicted"/>
<name>A0ABW1K5N0_9ACTN</name>
<comment type="caution">
    <text evidence="2">The sequence shown here is derived from an EMBL/GenBank/DDBJ whole genome shotgun (WGS) entry which is preliminary data.</text>
</comment>
<protein>
    <submittedName>
        <fullName evidence="2">Uncharacterized protein</fullName>
    </submittedName>
</protein>
<evidence type="ECO:0000313" key="3">
    <source>
        <dbReference type="Proteomes" id="UP001596203"/>
    </source>
</evidence>
<dbReference type="EMBL" id="JBHSPR010000007">
    <property type="protein sequence ID" value="MFC6016303.1"/>
    <property type="molecule type" value="Genomic_DNA"/>
</dbReference>
<reference evidence="3" key="1">
    <citation type="journal article" date="2019" name="Int. J. Syst. Evol. Microbiol.">
        <title>The Global Catalogue of Microorganisms (GCM) 10K type strain sequencing project: providing services to taxonomists for standard genome sequencing and annotation.</title>
        <authorList>
            <consortium name="The Broad Institute Genomics Platform"/>
            <consortium name="The Broad Institute Genome Sequencing Center for Infectious Disease"/>
            <person name="Wu L."/>
            <person name="Ma J."/>
        </authorList>
    </citation>
    <scope>NUCLEOTIDE SEQUENCE [LARGE SCALE GENOMIC DNA]</scope>
    <source>
        <strain evidence="3">ZS-35-S2</strain>
    </source>
</reference>
<keyword evidence="3" id="KW-1185">Reference proteome</keyword>
<sequence>MARAVRPVRAMDQRPDSSSAARCGYPWSSRGYSTSSTSCVRRGNRVMLTAELIDHWWLRGWSG</sequence>
<evidence type="ECO:0000313" key="2">
    <source>
        <dbReference type="EMBL" id="MFC6016303.1"/>
    </source>
</evidence>